<feature type="transmembrane region" description="Helical" evidence="5">
    <location>
        <begin position="42"/>
        <end position="62"/>
    </location>
</feature>
<keyword evidence="3 5" id="KW-1133">Transmembrane helix</keyword>
<name>A0A191ZJ65_9GAMM</name>
<reference evidence="6 7" key="1">
    <citation type="submission" date="2016-06" db="EMBL/GenBank/DDBJ databases">
        <title>Insight into the functional genes involving in sulfur oxidation in Pearl River water.</title>
        <authorList>
            <person name="Luo J."/>
            <person name="Tan X."/>
            <person name="Lin W."/>
        </authorList>
    </citation>
    <scope>NUCLEOTIDE SEQUENCE [LARGE SCALE GENOMIC DNA]</scope>
    <source>
        <strain evidence="6 7">LS2</strain>
    </source>
</reference>
<comment type="subcellular location">
    <subcellularLocation>
        <location evidence="1">Endomembrane system</location>
        <topology evidence="1">Multi-pass membrane protein</topology>
    </subcellularLocation>
</comment>
<evidence type="ECO:0000256" key="5">
    <source>
        <dbReference type="SAM" id="Phobius"/>
    </source>
</evidence>
<evidence type="ECO:0008006" key="8">
    <source>
        <dbReference type="Google" id="ProtNLM"/>
    </source>
</evidence>
<dbReference type="OrthoDB" id="9811969at2"/>
<dbReference type="KEGG" id="haz:A9404_11295"/>
<dbReference type="RefSeq" id="WP_066101645.1">
    <property type="nucleotide sequence ID" value="NZ_CP016027.1"/>
</dbReference>
<dbReference type="Pfam" id="PF04191">
    <property type="entry name" value="PEMT"/>
    <property type="match status" value="1"/>
</dbReference>
<feature type="transmembrane region" description="Helical" evidence="5">
    <location>
        <begin position="12"/>
        <end position="30"/>
    </location>
</feature>
<dbReference type="PANTHER" id="PTHR12714">
    <property type="entry name" value="PROTEIN-S ISOPRENYLCYSTEINE O-METHYLTRANSFERASE"/>
    <property type="match status" value="1"/>
</dbReference>
<protein>
    <recommendedName>
        <fullName evidence="8">Isoprenylcysteine carboxyl methyltransferase</fullName>
    </recommendedName>
</protein>
<dbReference type="Proteomes" id="UP000078596">
    <property type="component" value="Chromosome"/>
</dbReference>
<evidence type="ECO:0000313" key="6">
    <source>
        <dbReference type="EMBL" id="ANJ67883.1"/>
    </source>
</evidence>
<dbReference type="GO" id="GO:0012505">
    <property type="term" value="C:endomembrane system"/>
    <property type="evidence" value="ECO:0007669"/>
    <property type="project" value="UniProtKB-SubCell"/>
</dbReference>
<sequence>MRFSLFRTRVPPPIYAAVAGVLIYGLHRFLPQATVVGGLGWMNGIAAISMGILGVALVAWAARVFGHVHTTIDPRDPYRASQLVTVGPYAFTRNPMYLGLLLLLTGWAIWLGNLVGLLVPPLFVVVVTFLQILPEERALATLFGGPYGDYRHRVHRWFGRSRYGGATVCARDE</sequence>
<evidence type="ECO:0000313" key="7">
    <source>
        <dbReference type="Proteomes" id="UP000078596"/>
    </source>
</evidence>
<evidence type="ECO:0000256" key="1">
    <source>
        <dbReference type="ARBA" id="ARBA00004127"/>
    </source>
</evidence>
<dbReference type="GO" id="GO:0016740">
    <property type="term" value="F:transferase activity"/>
    <property type="evidence" value="ECO:0007669"/>
    <property type="project" value="UniProtKB-ARBA"/>
</dbReference>
<keyword evidence="7" id="KW-1185">Reference proteome</keyword>
<organism evidence="6 7">
    <name type="scientific">Halothiobacillus diazotrophicus</name>
    <dbReference type="NCBI Taxonomy" id="1860122"/>
    <lineage>
        <taxon>Bacteria</taxon>
        <taxon>Pseudomonadati</taxon>
        <taxon>Pseudomonadota</taxon>
        <taxon>Gammaproteobacteria</taxon>
        <taxon>Chromatiales</taxon>
        <taxon>Halothiobacillaceae</taxon>
        <taxon>Halothiobacillus</taxon>
    </lineage>
</organism>
<evidence type="ECO:0000256" key="2">
    <source>
        <dbReference type="ARBA" id="ARBA00022692"/>
    </source>
</evidence>
<keyword evidence="4 5" id="KW-0472">Membrane</keyword>
<dbReference type="AlphaFoldDB" id="A0A191ZJ65"/>
<evidence type="ECO:0000256" key="3">
    <source>
        <dbReference type="ARBA" id="ARBA00022989"/>
    </source>
</evidence>
<dbReference type="STRING" id="1860122.A9404_11295"/>
<dbReference type="InterPro" id="IPR007318">
    <property type="entry name" value="Phopholipid_MeTrfase"/>
</dbReference>
<proteinExistence type="predicted"/>
<dbReference type="PANTHER" id="PTHR12714:SF24">
    <property type="entry name" value="SLR1182 PROTEIN"/>
    <property type="match status" value="1"/>
</dbReference>
<accession>A0A191ZJ65</accession>
<keyword evidence="2 5" id="KW-0812">Transmembrane</keyword>
<gene>
    <name evidence="6" type="ORF">A9404_11295</name>
</gene>
<dbReference type="Gene3D" id="1.20.120.1630">
    <property type="match status" value="1"/>
</dbReference>
<evidence type="ECO:0000256" key="4">
    <source>
        <dbReference type="ARBA" id="ARBA00023136"/>
    </source>
</evidence>
<dbReference type="EMBL" id="CP016027">
    <property type="protein sequence ID" value="ANJ67883.1"/>
    <property type="molecule type" value="Genomic_DNA"/>
</dbReference>